<name>A0A3N0XFT4_ANAGA</name>
<organism evidence="1 2">
    <name type="scientific">Anabarilius grahami</name>
    <name type="common">Kanglang fish</name>
    <name type="synonym">Barilius grahami</name>
    <dbReference type="NCBI Taxonomy" id="495550"/>
    <lineage>
        <taxon>Eukaryota</taxon>
        <taxon>Metazoa</taxon>
        <taxon>Chordata</taxon>
        <taxon>Craniata</taxon>
        <taxon>Vertebrata</taxon>
        <taxon>Euteleostomi</taxon>
        <taxon>Actinopterygii</taxon>
        <taxon>Neopterygii</taxon>
        <taxon>Teleostei</taxon>
        <taxon>Ostariophysi</taxon>
        <taxon>Cypriniformes</taxon>
        <taxon>Xenocyprididae</taxon>
        <taxon>Xenocypridinae</taxon>
        <taxon>Xenocypridinae incertae sedis</taxon>
        <taxon>Anabarilius</taxon>
    </lineage>
</organism>
<comment type="caution">
    <text evidence="1">The sequence shown here is derived from an EMBL/GenBank/DDBJ whole genome shotgun (WGS) entry which is preliminary data.</text>
</comment>
<sequence length="271" mass="30447">MAIGLILCSHNGNNGRSERNTKRDRCTTGRRSCELKLLYLLTWEPMWWLAKSIALPHAPPSGSECGSPVTDCICTVTVRDEYMMRTGRGGGERRQTDGPEDIMGHSRSCVSAYVQSVPEDTVSLHYTCPFGQRLSPSGSAPLLESAAGERGCQNESMKKAIVSSPCTCPGNRNLYMQESQPEREKTHIKKKRGRIGRKNKERTIRKWVLFKCYMLLGFFWPKSSTPHTRALFQNLPTLAAFEGIIMLSQGKHHKASLHVVQLIDNPRIHFS</sequence>
<protein>
    <submittedName>
        <fullName evidence="1">Uncharacterized protein</fullName>
    </submittedName>
</protein>
<evidence type="ECO:0000313" key="1">
    <source>
        <dbReference type="EMBL" id="ROI16203.1"/>
    </source>
</evidence>
<dbReference type="EMBL" id="RJVU01075544">
    <property type="protein sequence ID" value="ROI16203.1"/>
    <property type="molecule type" value="Genomic_DNA"/>
</dbReference>
<proteinExistence type="predicted"/>
<dbReference type="AlphaFoldDB" id="A0A3N0XFT4"/>
<accession>A0A3N0XFT4</accession>
<reference evidence="1 2" key="1">
    <citation type="submission" date="2018-10" db="EMBL/GenBank/DDBJ databases">
        <title>Genome assembly for a Yunnan-Guizhou Plateau 3E fish, Anabarilius grahami (Regan), and its evolutionary and genetic applications.</title>
        <authorList>
            <person name="Jiang W."/>
        </authorList>
    </citation>
    <scope>NUCLEOTIDE SEQUENCE [LARGE SCALE GENOMIC DNA]</scope>
    <source>
        <strain evidence="1">AG-KIZ</strain>
        <tissue evidence="1">Muscle</tissue>
    </source>
</reference>
<dbReference type="Proteomes" id="UP000281406">
    <property type="component" value="Unassembled WGS sequence"/>
</dbReference>
<keyword evidence="2" id="KW-1185">Reference proteome</keyword>
<gene>
    <name evidence="1" type="ORF">DPX16_12321</name>
</gene>
<evidence type="ECO:0000313" key="2">
    <source>
        <dbReference type="Proteomes" id="UP000281406"/>
    </source>
</evidence>